<dbReference type="Pfam" id="PF12004">
    <property type="entry name" value="DAB2P_C"/>
    <property type="match status" value="1"/>
</dbReference>
<feature type="region of interest" description="Disordered" evidence="1">
    <location>
        <begin position="60"/>
        <end position="88"/>
    </location>
</feature>
<evidence type="ECO:0000259" key="2">
    <source>
        <dbReference type="Pfam" id="PF12004"/>
    </source>
</evidence>
<dbReference type="InterPro" id="IPR021887">
    <property type="entry name" value="DAB2P_C"/>
</dbReference>
<feature type="domain" description="Disabled homolog 2-interacting protein C-terminal" evidence="2">
    <location>
        <begin position="32"/>
        <end position="58"/>
    </location>
</feature>
<accession>A0AAN8D8Z7</accession>
<evidence type="ECO:0000313" key="4">
    <source>
        <dbReference type="Proteomes" id="UP001335648"/>
    </source>
</evidence>
<reference evidence="3 4" key="1">
    <citation type="journal article" date="2023" name="Mol. Biol. Evol.">
        <title>Genomics of Secondarily Temperate Adaptation in the Only Non-Antarctic Icefish.</title>
        <authorList>
            <person name="Rivera-Colon A.G."/>
            <person name="Rayamajhi N."/>
            <person name="Minhas B.F."/>
            <person name="Madrigal G."/>
            <person name="Bilyk K.T."/>
            <person name="Yoon V."/>
            <person name="Hune M."/>
            <person name="Gregory S."/>
            <person name="Cheng C.H.C."/>
            <person name="Catchen J.M."/>
        </authorList>
    </citation>
    <scope>NUCLEOTIDE SEQUENCE [LARGE SCALE GENOMIC DNA]</scope>
    <source>
        <strain evidence="3">JC2023a</strain>
    </source>
</reference>
<dbReference type="Proteomes" id="UP001335648">
    <property type="component" value="Unassembled WGS sequence"/>
</dbReference>
<gene>
    <name evidence="3" type="ORF">CesoFtcFv8_001520</name>
</gene>
<keyword evidence="4" id="KW-1185">Reference proteome</keyword>
<dbReference type="AlphaFoldDB" id="A0AAN8D8Z7"/>
<protein>
    <recommendedName>
        <fullName evidence="2">Disabled homolog 2-interacting protein C-terminal domain-containing protein</fullName>
    </recommendedName>
</protein>
<organism evidence="3 4">
    <name type="scientific">Champsocephalus esox</name>
    <name type="common">pike icefish</name>
    <dbReference type="NCBI Taxonomy" id="159716"/>
    <lineage>
        <taxon>Eukaryota</taxon>
        <taxon>Metazoa</taxon>
        <taxon>Chordata</taxon>
        <taxon>Craniata</taxon>
        <taxon>Vertebrata</taxon>
        <taxon>Euteleostomi</taxon>
        <taxon>Actinopterygii</taxon>
        <taxon>Neopterygii</taxon>
        <taxon>Teleostei</taxon>
        <taxon>Neoteleostei</taxon>
        <taxon>Acanthomorphata</taxon>
        <taxon>Eupercaria</taxon>
        <taxon>Perciformes</taxon>
        <taxon>Notothenioidei</taxon>
        <taxon>Channichthyidae</taxon>
        <taxon>Champsocephalus</taxon>
    </lineage>
</organism>
<comment type="caution">
    <text evidence="3">The sequence shown here is derived from an EMBL/GenBank/DDBJ whole genome shotgun (WGS) entry which is preliminary data.</text>
</comment>
<evidence type="ECO:0000256" key="1">
    <source>
        <dbReference type="SAM" id="MobiDB-lite"/>
    </source>
</evidence>
<proteinExistence type="predicted"/>
<name>A0AAN8D8Z7_9TELE</name>
<evidence type="ECO:0000313" key="3">
    <source>
        <dbReference type="EMBL" id="KAK5915975.1"/>
    </source>
</evidence>
<dbReference type="EMBL" id="JAULUE010002046">
    <property type="protein sequence ID" value="KAK5915975.1"/>
    <property type="molecule type" value="Genomic_DNA"/>
</dbReference>
<sequence>MCFRADSQLVTGSHSCQSNLLSRFFLFPSLSNQERRIDSLDAANSRLMAALTQVKERYNTPSIHNGLSPSNPTKLSITETGEFKNSSC</sequence>